<dbReference type="Gene3D" id="3.80.10.10">
    <property type="entry name" value="Ribonuclease Inhibitor"/>
    <property type="match status" value="1"/>
</dbReference>
<evidence type="ECO:0008006" key="3">
    <source>
        <dbReference type="Google" id="ProtNLM"/>
    </source>
</evidence>
<dbReference type="OrthoDB" id="3543113at2759"/>
<dbReference type="SUPFAM" id="SSF52047">
    <property type="entry name" value="RNI-like"/>
    <property type="match status" value="1"/>
</dbReference>
<sequence length="403" mass="44645">MALGIYRPVRILLPKLESFSTEFEDPNMKDSMEHIQPLLGSSIDEIYINTLNVTPGPTNVEDFVVSLARLCPNIGSLNVECPPDFISEPLSAAIRELVCRLHQLRVINVARLSLTPELVIHLLKSNSVQYLQQIEVSKDIRILELKKIFLKSHDIFPKLVVLEFCAHSWELAADVLDLFECHKIHQLVVNSALGDWKVTPTSIPQTLTSFAKFSESLSRHPSVSSITCLSLSGSISVPLELPGQGLRSIPSVFKCLLHLKSIQSLHLSLGCESNLDDPWLAEAAPAWPHLRLLKIQEDGSLQPSVTLAGLLPLLKFCPKLSYLTIPINAKPFSATLLSSAVINTTIATSLAFPASLIESPSKVFRCLTFMFPMLHSIECSGVHEQGNQDWKKVQKLISHSSLR</sequence>
<dbReference type="InterPro" id="IPR032675">
    <property type="entry name" value="LRR_dom_sf"/>
</dbReference>
<reference evidence="1" key="1">
    <citation type="submission" date="2021-02" db="EMBL/GenBank/DDBJ databases">
        <authorList>
            <person name="Nieuwenhuis M."/>
            <person name="Van De Peppel L.J.J."/>
        </authorList>
    </citation>
    <scope>NUCLEOTIDE SEQUENCE</scope>
    <source>
        <strain evidence="1">D49</strain>
    </source>
</reference>
<reference evidence="1" key="2">
    <citation type="submission" date="2021-10" db="EMBL/GenBank/DDBJ databases">
        <title>Phylogenomics reveals ancestral predisposition of the termite-cultivated fungus Termitomyces towards a domesticated lifestyle.</title>
        <authorList>
            <person name="Auxier B."/>
            <person name="Grum-Grzhimaylo A."/>
            <person name="Cardenas M.E."/>
            <person name="Lodge J.D."/>
            <person name="Laessoe T."/>
            <person name="Pedersen O."/>
            <person name="Smith M.E."/>
            <person name="Kuyper T.W."/>
            <person name="Franco-Molano E.A."/>
            <person name="Baroni T.J."/>
            <person name="Aanen D.K."/>
        </authorList>
    </citation>
    <scope>NUCLEOTIDE SEQUENCE</scope>
    <source>
        <strain evidence="1">D49</strain>
    </source>
</reference>
<evidence type="ECO:0000313" key="2">
    <source>
        <dbReference type="Proteomes" id="UP000717328"/>
    </source>
</evidence>
<name>A0A9P7FWP7_9AGAR</name>
<comment type="caution">
    <text evidence="1">The sequence shown here is derived from an EMBL/GenBank/DDBJ whole genome shotgun (WGS) entry which is preliminary data.</text>
</comment>
<protein>
    <recommendedName>
        <fullName evidence="3">F-box/LRR-repeat protein</fullName>
    </recommendedName>
</protein>
<evidence type="ECO:0000313" key="1">
    <source>
        <dbReference type="EMBL" id="KAG5638630.1"/>
    </source>
</evidence>
<accession>A0A9P7FWP7</accession>
<dbReference type="AlphaFoldDB" id="A0A9P7FWP7"/>
<dbReference type="EMBL" id="JABCKI010005752">
    <property type="protein sequence ID" value="KAG5638630.1"/>
    <property type="molecule type" value="Genomic_DNA"/>
</dbReference>
<proteinExistence type="predicted"/>
<gene>
    <name evidence="1" type="ORF">H0H81_011349</name>
</gene>
<organism evidence="1 2">
    <name type="scientific">Sphagnurus paluster</name>
    <dbReference type="NCBI Taxonomy" id="117069"/>
    <lineage>
        <taxon>Eukaryota</taxon>
        <taxon>Fungi</taxon>
        <taxon>Dikarya</taxon>
        <taxon>Basidiomycota</taxon>
        <taxon>Agaricomycotina</taxon>
        <taxon>Agaricomycetes</taxon>
        <taxon>Agaricomycetidae</taxon>
        <taxon>Agaricales</taxon>
        <taxon>Tricholomatineae</taxon>
        <taxon>Lyophyllaceae</taxon>
        <taxon>Sphagnurus</taxon>
    </lineage>
</organism>
<keyword evidence="2" id="KW-1185">Reference proteome</keyword>
<dbReference type="Proteomes" id="UP000717328">
    <property type="component" value="Unassembled WGS sequence"/>
</dbReference>